<evidence type="ECO:0000259" key="1">
    <source>
        <dbReference type="Pfam" id="PF01031"/>
    </source>
</evidence>
<dbReference type="GO" id="GO:0016020">
    <property type="term" value="C:membrane"/>
    <property type="evidence" value="ECO:0007669"/>
    <property type="project" value="TreeGrafter"/>
</dbReference>
<dbReference type="InterPro" id="IPR022812">
    <property type="entry name" value="Dynamin"/>
</dbReference>
<dbReference type="InterPro" id="IPR000375">
    <property type="entry name" value="Dynamin_stalk"/>
</dbReference>
<dbReference type="PANTHER" id="PTHR11566">
    <property type="entry name" value="DYNAMIN"/>
    <property type="match status" value="1"/>
</dbReference>
<name>A0A7S1SIY1_9CHLO</name>
<dbReference type="InterPro" id="IPR027417">
    <property type="entry name" value="P-loop_NTPase"/>
</dbReference>
<dbReference type="Pfam" id="PF01031">
    <property type="entry name" value="Dynamin_M"/>
    <property type="match status" value="1"/>
</dbReference>
<organism evidence="2">
    <name type="scientific">Tetraselmis chuii</name>
    <dbReference type="NCBI Taxonomy" id="63592"/>
    <lineage>
        <taxon>Eukaryota</taxon>
        <taxon>Viridiplantae</taxon>
        <taxon>Chlorophyta</taxon>
        <taxon>core chlorophytes</taxon>
        <taxon>Chlorodendrophyceae</taxon>
        <taxon>Chlorodendrales</taxon>
        <taxon>Chlorodendraceae</taxon>
        <taxon>Tetraselmis</taxon>
    </lineage>
</organism>
<dbReference type="SUPFAM" id="SSF52540">
    <property type="entry name" value="P-loop containing nucleoside triphosphate hydrolases"/>
    <property type="match status" value="1"/>
</dbReference>
<dbReference type="GO" id="GO:0008017">
    <property type="term" value="F:microtubule binding"/>
    <property type="evidence" value="ECO:0007669"/>
    <property type="project" value="TreeGrafter"/>
</dbReference>
<sequence length="646" mass="73305">MRVTLLTAADSSGWHATVTHTGADGTNMERATYTEPVQVREYIQKYQASLGNSLNGDIYFNITCHSPDYKYPLTLVDLPGLPDDSSNQNYKVARDMAKAHIQKLDGCVVMNVSKAETDYDIDGNDFVKGFLKTEVGWTTDKKIEDSTVRVLTMIDKYEGKSLESILQHMNSEGARTKYPHGTFFIANVDEAESMVFNQSVYEPHQAQCGHEQLAKAISELQLNAVKSSIPDMEEVINRELSAYKAEMQQYRNSVPEGEHGRSMYFSMLVNDLVRELSKSSGWKPCEKEVHGKQRVVVELHKWLAKELNPETSSIDQKFIELWKCERWRERTMDYINGMGSHNPDPSKNRNMSLKNRIQKEDVLPTFERSCLTALDHCFNIWYAYSVGHLDNELENGSNKVLWQRMPRLTDFVKQSVIKTLKAARDNAEQHLRRTLEMFDYIWEFQTTVQEGDIKRLGEMKWGAWESALRITEDVFRADLTSELVTAVTAAVVTGATGATLDSKVVVERAVKGVLEGVCTSMSSVSKNAALHAEPGSGGSRSEWLTFYKDELKYVCNYNKRLVQEPVLNATVRAVDTFLLREYASNLSSMASEELHKKMDAETLKALMEEDGDMAAKMELLRSKVEELEECNEALQRYKASTRSRAP</sequence>
<gene>
    <name evidence="2" type="ORF">TCHU04912_LOCUS2537</name>
</gene>
<protein>
    <recommendedName>
        <fullName evidence="1">Dynamin stalk domain-containing protein</fullName>
    </recommendedName>
</protein>
<dbReference type="PANTHER" id="PTHR11566:SF173">
    <property type="entry name" value="DYNAMIN-RELATED PROTEIN 4C"/>
    <property type="match status" value="1"/>
</dbReference>
<dbReference type="GO" id="GO:0005874">
    <property type="term" value="C:microtubule"/>
    <property type="evidence" value="ECO:0007669"/>
    <property type="project" value="TreeGrafter"/>
</dbReference>
<dbReference type="EMBL" id="HBGG01005327">
    <property type="protein sequence ID" value="CAD9200304.1"/>
    <property type="molecule type" value="Transcribed_RNA"/>
</dbReference>
<dbReference type="Gene3D" id="3.40.50.300">
    <property type="entry name" value="P-loop containing nucleotide triphosphate hydrolases"/>
    <property type="match status" value="1"/>
</dbReference>
<dbReference type="GO" id="GO:0005737">
    <property type="term" value="C:cytoplasm"/>
    <property type="evidence" value="ECO:0007669"/>
    <property type="project" value="TreeGrafter"/>
</dbReference>
<proteinExistence type="predicted"/>
<dbReference type="GO" id="GO:0003924">
    <property type="term" value="F:GTPase activity"/>
    <property type="evidence" value="ECO:0007669"/>
    <property type="project" value="TreeGrafter"/>
</dbReference>
<feature type="domain" description="Dynamin stalk" evidence="1">
    <location>
        <begin position="190"/>
        <end position="309"/>
    </location>
</feature>
<evidence type="ECO:0000313" key="2">
    <source>
        <dbReference type="EMBL" id="CAD9200304.1"/>
    </source>
</evidence>
<dbReference type="AlphaFoldDB" id="A0A7S1SIY1"/>
<accession>A0A7S1SIY1</accession>
<reference evidence="2" key="1">
    <citation type="submission" date="2021-01" db="EMBL/GenBank/DDBJ databases">
        <authorList>
            <person name="Corre E."/>
            <person name="Pelletier E."/>
            <person name="Niang G."/>
            <person name="Scheremetjew M."/>
            <person name="Finn R."/>
            <person name="Kale V."/>
            <person name="Holt S."/>
            <person name="Cochrane G."/>
            <person name="Meng A."/>
            <person name="Brown T."/>
            <person name="Cohen L."/>
        </authorList>
    </citation>
    <scope>NUCLEOTIDE SEQUENCE</scope>
    <source>
        <strain evidence="2">PLY429</strain>
    </source>
</reference>